<protein>
    <recommendedName>
        <fullName evidence="11">Cardiolipin synthase A</fullName>
        <shortName evidence="11">CL synthase</shortName>
        <ecNumber evidence="11">2.7.8.-</ecNumber>
    </recommendedName>
</protein>
<dbReference type="Proteomes" id="UP001304847">
    <property type="component" value="Unassembled WGS sequence"/>
</dbReference>
<keyword evidence="10 11" id="KW-1208">Phospholipid metabolism</keyword>
<reference evidence="14 22" key="2">
    <citation type="submission" date="2019-12" db="EMBL/GenBank/DDBJ databases">
        <title>complete genome sequences of Aeromonas caviae str. WP2-W18-ESBL-01 isolated from wastewater treatment plant effluent.</title>
        <authorList>
            <person name="Sekizuka T."/>
            <person name="Itokawa K."/>
            <person name="Yatsu K."/>
            <person name="Inamine Y."/>
            <person name="Kuroda M."/>
        </authorList>
    </citation>
    <scope>NUCLEOTIDE SEQUENCE [LARGE SCALE GENOMIC DNA]</scope>
    <source>
        <strain evidence="14 22">WP2-W18-ESBL-01</strain>
    </source>
</reference>
<keyword evidence="2 11" id="KW-0444">Lipid biosynthesis</keyword>
<dbReference type="AlphaFoldDB" id="A0A0A5MQX3"/>
<evidence type="ECO:0000313" key="18">
    <source>
        <dbReference type="EMBL" id="MDH1506981.1"/>
    </source>
</evidence>
<dbReference type="EMBL" id="JAYGOJ010000099">
    <property type="protein sequence ID" value="MEA9437317.1"/>
    <property type="molecule type" value="Genomic_DNA"/>
</dbReference>
<dbReference type="CDD" id="cd09152">
    <property type="entry name" value="PLDc_EcCLS_like_1"/>
    <property type="match status" value="1"/>
</dbReference>
<accession>A0A0A5MQX3</accession>
<dbReference type="Proteomes" id="UP001163285">
    <property type="component" value="Chromosome"/>
</dbReference>
<dbReference type="EMBL" id="BPNI01000015">
    <property type="protein sequence ID" value="GJA40383.1"/>
    <property type="molecule type" value="Genomic_DNA"/>
</dbReference>
<reference evidence="19 24" key="7">
    <citation type="submission" date="2023-12" db="EMBL/GenBank/DDBJ databases">
        <title>Characterization of antibiotic resistance in Aeromonas spp. in hospital effluent.</title>
        <authorList>
            <person name="Negoseki B.R.S."/>
            <person name="Krul D."/>
            <person name="Siqueira A.C."/>
            <person name="Almeida M."/>
            <person name="Mesa D."/>
            <person name="Conte D."/>
            <person name="Dalla-Costa L.M."/>
        </authorList>
    </citation>
    <scope>NUCLEOTIDE SEQUENCE [LARGE SCALE GENOMIC DNA]</scope>
    <source>
        <strain evidence="19 24">36v</strain>
    </source>
</reference>
<evidence type="ECO:0000256" key="6">
    <source>
        <dbReference type="ARBA" id="ARBA00022989"/>
    </source>
</evidence>
<dbReference type="EMBL" id="CP065937">
    <property type="protein sequence ID" value="QQA59758.1"/>
    <property type="molecule type" value="Genomic_DNA"/>
</dbReference>
<reference evidence="20" key="3">
    <citation type="submission" date="2020-12" db="EMBL/GenBank/DDBJ databases">
        <title>GES Beta-lactamases isolated from hospital effluents in Brazil.</title>
        <authorList>
            <person name="Conte D."/>
            <person name="Mesa D."/>
            <person name="Palmeiro J.K."/>
            <person name="Dalla-Costa L.M."/>
        </authorList>
    </citation>
    <scope>NUCLEOTIDE SEQUENCE [LARGE SCALE GENOMIC DNA]</scope>
    <source>
        <strain evidence="20">Aero21</strain>
    </source>
</reference>
<evidence type="ECO:0000313" key="20">
    <source>
        <dbReference type="EMBL" id="QQA59758.1"/>
    </source>
</evidence>
<dbReference type="EC" id="2.7.8.-" evidence="11"/>
<keyword evidence="9 11" id="KW-0594">Phospholipid biosynthesis</keyword>
<dbReference type="EMBL" id="BPNN01000046">
    <property type="protein sequence ID" value="GJA64331.1"/>
    <property type="molecule type" value="Genomic_DNA"/>
</dbReference>
<evidence type="ECO:0000313" key="23">
    <source>
        <dbReference type="Proteomes" id="UP001161704"/>
    </source>
</evidence>
<reference evidence="21" key="6">
    <citation type="submission" date="2023-04" db="EMBL/GenBank/DDBJ databases">
        <title>Whole Genome Sequence of Multi-drug resistant Aeromonas caviae as a gut pathogen in newborn.</title>
        <authorList>
            <person name="Jadhav S.V."/>
            <person name="Saroj S.D."/>
            <person name="Saha U.B."/>
            <person name="Sen S."/>
            <person name="Kher A."/>
        </authorList>
    </citation>
    <scope>NUCLEOTIDE SEQUENCE</scope>
    <source>
        <strain evidence="21">SVJ23</strain>
    </source>
</reference>
<feature type="transmembrane region" description="Helical" evidence="11">
    <location>
        <begin position="12"/>
        <end position="34"/>
    </location>
</feature>
<evidence type="ECO:0000259" key="12">
    <source>
        <dbReference type="PROSITE" id="PS50035"/>
    </source>
</evidence>
<dbReference type="Gene3D" id="3.30.870.10">
    <property type="entry name" value="Endonuclease Chain A"/>
    <property type="match status" value="2"/>
</dbReference>
<gene>
    <name evidence="18" type="primary">cls</name>
    <name evidence="11 14" type="synonym">clsA</name>
    <name evidence="13" type="ORF">C1C91_14285</name>
    <name evidence="20" type="ORF">JC965_16075</name>
    <name evidence="15" type="ORF">KAM343_11790</name>
    <name evidence="16" type="ORF">KAM348_12040</name>
    <name evidence="17" type="ORF">KAM351_29420</name>
    <name evidence="18" type="ORF">N5I20_18190</name>
    <name evidence="21" type="ORF">OJY61_01775</name>
    <name evidence="19" type="ORF">VCX44_16275</name>
    <name evidence="14" type="ORF">WP2W18E01_12370</name>
</gene>
<feature type="active site" evidence="11">
    <location>
        <position position="240"/>
    </location>
</feature>
<dbReference type="Proteomes" id="UP000886934">
    <property type="component" value="Unassembled WGS sequence"/>
</dbReference>
<dbReference type="PROSITE" id="PS50035">
    <property type="entry name" value="PLD"/>
    <property type="match status" value="2"/>
</dbReference>
<keyword evidence="8 11" id="KW-0472">Membrane</keyword>
<keyword evidence="4 11" id="KW-0812">Transmembrane</keyword>
<dbReference type="PANTHER" id="PTHR21248">
    <property type="entry name" value="CARDIOLIPIN SYNTHASE"/>
    <property type="match status" value="1"/>
</dbReference>
<dbReference type="Proteomes" id="UP000887009">
    <property type="component" value="Unassembled WGS sequence"/>
</dbReference>
<evidence type="ECO:0000313" key="15">
    <source>
        <dbReference type="EMBL" id="GJA40383.1"/>
    </source>
</evidence>
<dbReference type="InterPro" id="IPR030840">
    <property type="entry name" value="CL_synthase_A"/>
</dbReference>
<dbReference type="Pfam" id="PF13091">
    <property type="entry name" value="PLDc_2"/>
    <property type="match status" value="2"/>
</dbReference>
<proteinExistence type="inferred from homology"/>
<evidence type="ECO:0000256" key="5">
    <source>
        <dbReference type="ARBA" id="ARBA00022737"/>
    </source>
</evidence>
<evidence type="ECO:0000256" key="2">
    <source>
        <dbReference type="ARBA" id="ARBA00022516"/>
    </source>
</evidence>
<dbReference type="GeneID" id="48821591"/>
<evidence type="ECO:0000256" key="9">
    <source>
        <dbReference type="ARBA" id="ARBA00023209"/>
    </source>
</evidence>
<dbReference type="InterPro" id="IPR001736">
    <property type="entry name" value="PLipase_D/transphosphatidylase"/>
</dbReference>
<dbReference type="EMBL" id="BPNL01000010">
    <property type="protein sequence ID" value="GJA53781.1"/>
    <property type="molecule type" value="Genomic_DNA"/>
</dbReference>
<dbReference type="SMART" id="SM00155">
    <property type="entry name" value="PLDc"/>
    <property type="match status" value="2"/>
</dbReference>
<sequence length="493" mass="56065">MLDGLEYDIQLLFSRFLGWLLLLFHTVIVAGISLRVVMKRRPIGVSLAWLALIYAIPFAGVGFYVLFGEIRLGRKRAERAQAMYRPYAIWIRQLARLFPQHCCEVGSKARPLHDLIQGRLAMPMLSGNRMTLLHKPKSIVEEIVRDIRGSSQSCYLEFYIWHPGGDVDEVCEALMEVAARGVDCRVLLDSIGSKTFFRSSWPKTLRAAGVKVVEVLPVGAWRIPFQRQDLRMHRKLVVIDDKVGYTGSMNMVDPRFFKQDAGVGQWVDIMIRVQGPVVPLMWSTFVWDWEMETGERLLDSLQHEPEAWPQTNYRAQLIPSGPFVGGDCIQQSLLLAIYQARHHLVLTTPYFVPDDPLAAALSSAAARGVLVQLVLPARNDSLMANHASNSFMEDLLAAGVEIYRYDAGLLHTKSVLVDDDFALVGTVNLDRRSLWLNFEITLLIDNPVFVAEMNQLVQGYMLEATPMSLTRWRARPWYKKLLENIFYLFSPLL</sequence>
<evidence type="ECO:0000313" key="14">
    <source>
        <dbReference type="EMBL" id="BBQ29655.1"/>
    </source>
</evidence>
<keyword evidence="1 11" id="KW-1003">Cell membrane</keyword>
<feature type="domain" description="PLD phosphodiesterase" evidence="12">
    <location>
        <begin position="228"/>
        <end position="255"/>
    </location>
</feature>
<evidence type="ECO:0000256" key="3">
    <source>
        <dbReference type="ARBA" id="ARBA00022679"/>
    </source>
</evidence>
<dbReference type="InterPro" id="IPR025202">
    <property type="entry name" value="PLD-like_dom"/>
</dbReference>
<keyword evidence="24" id="KW-1185">Reference proteome</keyword>
<evidence type="ECO:0000313" key="21">
    <source>
        <dbReference type="EMBL" id="UZC86704.1"/>
    </source>
</evidence>
<evidence type="ECO:0000256" key="4">
    <source>
        <dbReference type="ARBA" id="ARBA00022692"/>
    </source>
</evidence>
<name>A0A0A5MQX3_AERCA</name>
<reference evidence="18" key="5">
    <citation type="submission" date="2022-09" db="EMBL/GenBank/DDBJ databases">
        <title>Intensive care unit water sources are persistently colonized with multi-drug resistant bacteria and are the site of extensive horizontal gene transfer of antibiotic resistance genes.</title>
        <authorList>
            <person name="Diorio-Toth L."/>
        </authorList>
    </citation>
    <scope>NUCLEOTIDE SEQUENCE</scope>
    <source>
        <strain evidence="18">GD03710</strain>
    </source>
</reference>
<evidence type="ECO:0000256" key="11">
    <source>
        <dbReference type="HAMAP-Rule" id="MF_00190"/>
    </source>
</evidence>
<dbReference type="PANTHER" id="PTHR21248:SF22">
    <property type="entry name" value="PHOSPHOLIPASE D"/>
    <property type="match status" value="1"/>
</dbReference>
<comment type="subcellular location">
    <subcellularLocation>
        <location evidence="11">Cell membrane</location>
        <topology evidence="11">Multi-pass membrane protein</topology>
    </subcellularLocation>
</comment>
<evidence type="ECO:0000256" key="1">
    <source>
        <dbReference type="ARBA" id="ARBA00022475"/>
    </source>
</evidence>
<dbReference type="EMBL" id="CP025706">
    <property type="protein sequence ID" value="AXB06015.1"/>
    <property type="molecule type" value="Genomic_DNA"/>
</dbReference>
<feature type="domain" description="PLD phosphodiesterase" evidence="12">
    <location>
        <begin position="406"/>
        <end position="433"/>
    </location>
</feature>
<dbReference type="GO" id="GO:0008808">
    <property type="term" value="F:cardiolipin synthase activity"/>
    <property type="evidence" value="ECO:0007669"/>
    <property type="project" value="UniProtKB-UniRule"/>
</dbReference>
<reference evidence="13" key="1">
    <citation type="journal article" date="2019" name="J Environ">
        <title>Genetic characterization and potential molecular dissemination mechanism of tet (31) gene in Aeromonas caviae from an oxytetracycline wastewater treatment system.</title>
        <authorList>
            <person name="Shi Y."/>
            <person name="Tian Z."/>
            <person name="Leclercq S.O."/>
            <person name="Zhang H."/>
            <person name="Yang M."/>
            <person name="Zhang Y."/>
        </authorList>
    </citation>
    <scope>NUCLEOTIDE SEQUENCE</scope>
    <source>
        <strain evidence="13">T25-39</strain>
    </source>
</reference>
<dbReference type="EMBL" id="AP021927">
    <property type="protein sequence ID" value="BBQ29655.1"/>
    <property type="molecule type" value="Genomic_DNA"/>
</dbReference>
<dbReference type="InterPro" id="IPR022924">
    <property type="entry name" value="Cardiolipin_synthase"/>
</dbReference>
<evidence type="ECO:0000313" key="24">
    <source>
        <dbReference type="Proteomes" id="UP001304847"/>
    </source>
</evidence>
<feature type="active site" evidence="11">
    <location>
        <position position="235"/>
    </location>
</feature>
<feature type="active site" evidence="11">
    <location>
        <position position="418"/>
    </location>
</feature>
<evidence type="ECO:0000256" key="7">
    <source>
        <dbReference type="ARBA" id="ARBA00023098"/>
    </source>
</evidence>
<feature type="transmembrane region" description="Helical" evidence="11">
    <location>
        <begin position="46"/>
        <end position="67"/>
    </location>
</feature>
<keyword evidence="6 11" id="KW-1133">Transmembrane helix</keyword>
<dbReference type="GO" id="GO:0032049">
    <property type="term" value="P:cardiolipin biosynthetic process"/>
    <property type="evidence" value="ECO:0007669"/>
    <property type="project" value="UniProtKB-UniRule"/>
</dbReference>
<keyword evidence="3 11" id="KW-0808">Transferase</keyword>
<evidence type="ECO:0000313" key="17">
    <source>
        <dbReference type="EMBL" id="GJA64331.1"/>
    </source>
</evidence>
<evidence type="ECO:0000313" key="22">
    <source>
        <dbReference type="Proteomes" id="UP000515756"/>
    </source>
</evidence>
<dbReference type="RefSeq" id="WP_010673520.1">
    <property type="nucleotide sequence ID" value="NZ_AP019195.1"/>
</dbReference>
<comment type="similarity">
    <text evidence="11">Belongs to the phospholipase D family. Cardiolipin synthase subfamily. ClsA sub-subfamily.</text>
</comment>
<dbReference type="OrthoDB" id="9814092at2"/>
<dbReference type="Proteomes" id="UP000886939">
    <property type="component" value="Unassembled WGS sequence"/>
</dbReference>
<dbReference type="HAMAP" id="MF_00190">
    <property type="entry name" value="Cardiolipin_synth_ClsA"/>
    <property type="match status" value="1"/>
</dbReference>
<evidence type="ECO:0000313" key="13">
    <source>
        <dbReference type="EMBL" id="AXB06015.1"/>
    </source>
</evidence>
<keyword evidence="5" id="KW-0677">Repeat</keyword>
<evidence type="ECO:0000313" key="16">
    <source>
        <dbReference type="EMBL" id="GJA53781.1"/>
    </source>
</evidence>
<dbReference type="NCBIfam" id="TIGR04265">
    <property type="entry name" value="bac_cardiolipin"/>
    <property type="match status" value="1"/>
</dbReference>
<dbReference type="EMBL" id="CP110176">
    <property type="protein sequence ID" value="UZC86704.1"/>
    <property type="molecule type" value="Genomic_DNA"/>
</dbReference>
<evidence type="ECO:0000256" key="10">
    <source>
        <dbReference type="ARBA" id="ARBA00023264"/>
    </source>
</evidence>
<dbReference type="EMBL" id="JAOCIZ010000090">
    <property type="protein sequence ID" value="MDH1506981.1"/>
    <property type="molecule type" value="Genomic_DNA"/>
</dbReference>
<dbReference type="Proteomes" id="UP000266778">
    <property type="component" value="Chromosome"/>
</dbReference>
<evidence type="ECO:0000313" key="19">
    <source>
        <dbReference type="EMBL" id="MEA9437317.1"/>
    </source>
</evidence>
<evidence type="ECO:0000256" key="8">
    <source>
        <dbReference type="ARBA" id="ARBA00023136"/>
    </source>
</evidence>
<comment type="catalytic activity">
    <reaction evidence="11">
        <text>2 a 1,2-diacyl-sn-glycero-3-phospho-(1'-sn-glycerol) = a cardiolipin + glycerol</text>
        <dbReference type="Rhea" id="RHEA:31451"/>
        <dbReference type="ChEBI" id="CHEBI:17754"/>
        <dbReference type="ChEBI" id="CHEBI:62237"/>
        <dbReference type="ChEBI" id="CHEBI:64716"/>
    </reaction>
</comment>
<feature type="active site" evidence="11">
    <location>
        <position position="233"/>
    </location>
</feature>
<dbReference type="Proteomes" id="UP000515756">
    <property type="component" value="Chromosome"/>
</dbReference>
<dbReference type="SUPFAM" id="SSF56024">
    <property type="entry name" value="Phospholipase D/nuclease"/>
    <property type="match status" value="2"/>
</dbReference>
<comment type="function">
    <text evidence="11">Catalyzes the reversible phosphatidyl group transfer from one phosphatidylglycerol molecule to another to form cardiolipin (CL) (diphosphatidylglycerol) and glycerol.</text>
</comment>
<feature type="active site" evidence="11">
    <location>
        <position position="411"/>
    </location>
</feature>
<dbReference type="GO" id="GO:0005886">
    <property type="term" value="C:plasma membrane"/>
    <property type="evidence" value="ECO:0007669"/>
    <property type="project" value="UniProtKB-SubCell"/>
</dbReference>
<keyword evidence="7 11" id="KW-0443">Lipid metabolism</keyword>
<feature type="active site" evidence="11">
    <location>
        <position position="413"/>
    </location>
</feature>
<reference evidence="15" key="4">
    <citation type="submission" date="2021-07" db="EMBL/GenBank/DDBJ databases">
        <title>Draft genome sequence of carbapenem-resistant Aeromonas spp. in Japan.</title>
        <authorList>
            <person name="Maehana S."/>
            <person name="Suzuki M."/>
            <person name="Kitasato H."/>
        </authorList>
    </citation>
    <scope>NUCLEOTIDE SEQUENCE</scope>
    <source>
        <strain evidence="15">KAM343</strain>
        <strain evidence="16">KAM348</strain>
        <strain evidence="17">KAM351</strain>
    </source>
</reference>
<dbReference type="Proteomes" id="UP001161704">
    <property type="component" value="Unassembled WGS sequence"/>
</dbReference>
<organism evidence="18 23">
    <name type="scientific">Aeromonas caviae</name>
    <name type="common">Aeromonas punctata</name>
    <dbReference type="NCBI Taxonomy" id="648"/>
    <lineage>
        <taxon>Bacteria</taxon>
        <taxon>Pseudomonadati</taxon>
        <taxon>Pseudomonadota</taxon>
        <taxon>Gammaproteobacteria</taxon>
        <taxon>Aeromonadales</taxon>
        <taxon>Aeromonadaceae</taxon>
        <taxon>Aeromonas</taxon>
    </lineage>
</organism>